<evidence type="ECO:0000313" key="11">
    <source>
        <dbReference type="Proteomes" id="UP001056336"/>
    </source>
</evidence>
<keyword evidence="2" id="KW-0662">Pyridine nucleotide biosynthesis</keyword>
<dbReference type="Gene3D" id="3.40.50.850">
    <property type="entry name" value="Isochorismatase-like"/>
    <property type="match status" value="1"/>
</dbReference>
<dbReference type="RefSeq" id="WP_249772628.1">
    <property type="nucleotide sequence ID" value="NZ_CP097332.1"/>
</dbReference>
<dbReference type="PANTHER" id="PTHR11080">
    <property type="entry name" value="PYRAZINAMIDASE/NICOTINAMIDASE"/>
    <property type="match status" value="1"/>
</dbReference>
<evidence type="ECO:0000256" key="5">
    <source>
        <dbReference type="ARBA" id="ARBA00037900"/>
    </source>
</evidence>
<evidence type="ECO:0000259" key="9">
    <source>
        <dbReference type="Pfam" id="PF00857"/>
    </source>
</evidence>
<evidence type="ECO:0000256" key="4">
    <source>
        <dbReference type="ARBA" id="ARBA00022801"/>
    </source>
</evidence>
<evidence type="ECO:0000256" key="7">
    <source>
        <dbReference type="ARBA" id="ARBA00043224"/>
    </source>
</evidence>
<keyword evidence="4" id="KW-0378">Hydrolase</keyword>
<evidence type="ECO:0000256" key="8">
    <source>
        <dbReference type="SAM" id="MobiDB-lite"/>
    </source>
</evidence>
<evidence type="ECO:0000256" key="1">
    <source>
        <dbReference type="ARBA" id="ARBA00006336"/>
    </source>
</evidence>
<name>A0ABY4QZB0_9ACTN</name>
<reference evidence="10" key="2">
    <citation type="submission" date="2022-05" db="EMBL/GenBank/DDBJ databases">
        <authorList>
            <person name="Kim J.-S."/>
            <person name="Lee K."/>
            <person name="Suh M."/>
            <person name="Eom M."/>
            <person name="Kim J.-S."/>
            <person name="Kim D.-S."/>
            <person name="Ko S.-H."/>
            <person name="Shin Y."/>
            <person name="Lee J.-S."/>
        </authorList>
    </citation>
    <scope>NUCLEOTIDE SEQUENCE</scope>
    <source>
        <strain evidence="10">N237</strain>
    </source>
</reference>
<feature type="domain" description="Isochorismatase-like" evidence="9">
    <location>
        <begin position="24"/>
        <end position="207"/>
    </location>
</feature>
<feature type="compositionally biased region" description="Low complexity" evidence="8">
    <location>
        <begin position="1"/>
        <end position="17"/>
    </location>
</feature>
<gene>
    <name evidence="10" type="ORF">M6D93_02280</name>
</gene>
<feature type="region of interest" description="Disordered" evidence="8">
    <location>
        <begin position="1"/>
        <end position="22"/>
    </location>
</feature>
<organism evidence="10 11">
    <name type="scientific">Jatrophihabitans telluris</name>
    <dbReference type="NCBI Taxonomy" id="2038343"/>
    <lineage>
        <taxon>Bacteria</taxon>
        <taxon>Bacillati</taxon>
        <taxon>Actinomycetota</taxon>
        <taxon>Actinomycetes</taxon>
        <taxon>Jatrophihabitantales</taxon>
        <taxon>Jatrophihabitantaceae</taxon>
        <taxon>Jatrophihabitans</taxon>
    </lineage>
</organism>
<sequence>MTIHPTSSDTTPDTAPDTTPPPRALLIVDVQPTFCEEGELPVSGGNDTAFRIADHLRDHREDYVAIITSQDWHIDPAEHFSDTPDFVDTWPPHGLAGSPNAQLHPAVAAALGEHGADIAVKKGQHAAAYSAFDGTDDDGVALTSLLARLAVTDLDVCGIAESHCVRASAEDALRLGLGVRLLTELTVPVTPESGAAARAAIVTAGGVLL</sequence>
<keyword evidence="11" id="KW-1185">Reference proteome</keyword>
<dbReference type="EC" id="3.5.1.19" evidence="6"/>
<comment type="similarity">
    <text evidence="1">Belongs to the isochorismatase family.</text>
</comment>
<dbReference type="InterPro" id="IPR036380">
    <property type="entry name" value="Isochorismatase-like_sf"/>
</dbReference>
<comment type="pathway">
    <text evidence="5">Cofactor biosynthesis; nicotinate biosynthesis; nicotinate from nicotinamide: step 1/1.</text>
</comment>
<dbReference type="PANTHER" id="PTHR11080:SF2">
    <property type="entry name" value="LD05707P"/>
    <property type="match status" value="1"/>
</dbReference>
<evidence type="ECO:0000256" key="6">
    <source>
        <dbReference type="ARBA" id="ARBA00039017"/>
    </source>
</evidence>
<dbReference type="EMBL" id="CP097332">
    <property type="protein sequence ID" value="UQX88840.1"/>
    <property type="molecule type" value="Genomic_DNA"/>
</dbReference>
<reference evidence="10" key="1">
    <citation type="journal article" date="2018" name="Int. J. Syst. Evol. Microbiol.">
        <title>Jatrophihabitans telluris sp. nov., isolated from sediment soil of lava forest wetlands and the emended description of the genus Jatrophihabitans.</title>
        <authorList>
            <person name="Lee K.C."/>
            <person name="Suh M.K."/>
            <person name="Eom M.K."/>
            <person name="Kim K.K."/>
            <person name="Kim J.S."/>
            <person name="Kim D.S."/>
            <person name="Ko S.H."/>
            <person name="Shin Y.K."/>
            <person name="Lee J.S."/>
        </authorList>
    </citation>
    <scope>NUCLEOTIDE SEQUENCE</scope>
    <source>
        <strain evidence="10">N237</strain>
    </source>
</reference>
<dbReference type="InterPro" id="IPR000868">
    <property type="entry name" value="Isochorismatase-like_dom"/>
</dbReference>
<proteinExistence type="inferred from homology"/>
<keyword evidence="3" id="KW-0479">Metal-binding</keyword>
<accession>A0ABY4QZB0</accession>
<dbReference type="InterPro" id="IPR052347">
    <property type="entry name" value="Isochorismatase_Nicotinamidase"/>
</dbReference>
<evidence type="ECO:0000313" key="10">
    <source>
        <dbReference type="EMBL" id="UQX88840.1"/>
    </source>
</evidence>
<protein>
    <recommendedName>
        <fullName evidence="6">nicotinamidase</fullName>
        <ecNumber evidence="6">3.5.1.19</ecNumber>
    </recommendedName>
    <alternativeName>
        <fullName evidence="7">Nicotinamide deamidase</fullName>
    </alternativeName>
</protein>
<dbReference type="Proteomes" id="UP001056336">
    <property type="component" value="Chromosome"/>
</dbReference>
<dbReference type="Pfam" id="PF00857">
    <property type="entry name" value="Isochorismatase"/>
    <property type="match status" value="1"/>
</dbReference>
<evidence type="ECO:0000256" key="3">
    <source>
        <dbReference type="ARBA" id="ARBA00022723"/>
    </source>
</evidence>
<dbReference type="SUPFAM" id="SSF52499">
    <property type="entry name" value="Isochorismatase-like hydrolases"/>
    <property type="match status" value="1"/>
</dbReference>
<evidence type="ECO:0000256" key="2">
    <source>
        <dbReference type="ARBA" id="ARBA00022642"/>
    </source>
</evidence>